<evidence type="ECO:0000313" key="3">
    <source>
        <dbReference type="Proteomes" id="UP000243459"/>
    </source>
</evidence>
<proteinExistence type="predicted"/>
<name>A0A5P1FPU9_ASPOF</name>
<reference evidence="3" key="1">
    <citation type="journal article" date="2017" name="Nat. Commun.">
        <title>The asparagus genome sheds light on the origin and evolution of a young Y chromosome.</title>
        <authorList>
            <person name="Harkess A."/>
            <person name="Zhou J."/>
            <person name="Xu C."/>
            <person name="Bowers J.E."/>
            <person name="Van der Hulst R."/>
            <person name="Ayyampalayam S."/>
            <person name="Mercati F."/>
            <person name="Riccardi P."/>
            <person name="McKain M.R."/>
            <person name="Kakrana A."/>
            <person name="Tang H."/>
            <person name="Ray J."/>
            <person name="Groenendijk J."/>
            <person name="Arikit S."/>
            <person name="Mathioni S.M."/>
            <person name="Nakano M."/>
            <person name="Shan H."/>
            <person name="Telgmann-Rauber A."/>
            <person name="Kanno A."/>
            <person name="Yue Z."/>
            <person name="Chen H."/>
            <person name="Li W."/>
            <person name="Chen Y."/>
            <person name="Xu X."/>
            <person name="Zhang Y."/>
            <person name="Luo S."/>
            <person name="Chen H."/>
            <person name="Gao J."/>
            <person name="Mao Z."/>
            <person name="Pires J.C."/>
            <person name="Luo M."/>
            <person name="Kudrna D."/>
            <person name="Wing R.A."/>
            <person name="Meyers B.C."/>
            <person name="Yi K."/>
            <person name="Kong H."/>
            <person name="Lavrijsen P."/>
            <person name="Sunseri F."/>
            <person name="Falavigna A."/>
            <person name="Ye Y."/>
            <person name="Leebens-Mack J.H."/>
            <person name="Chen G."/>
        </authorList>
    </citation>
    <scope>NUCLEOTIDE SEQUENCE [LARGE SCALE GENOMIC DNA]</scope>
    <source>
        <strain evidence="3">cv. DH0086</strain>
    </source>
</reference>
<evidence type="ECO:0000313" key="2">
    <source>
        <dbReference type="EMBL" id="ONK80336.1"/>
    </source>
</evidence>
<sequence length="194" mass="20902">MVPPIGLEYPYPHRVADIGEEEWERMRQYLVRSSRVGPRFVQEPNLEHRYQPAHHIDVKGRSLSFEGSSTFGLGEVNKQQGCVGEGGAGALELVGAGAEELCPSLRVGMDLRQLSLWWLDEDSDSGSHRGRREGREGSGVGVDGGQGSVRGWLGRTVRRRLVVRRGGGQSVREAAGVRGGCLGVLKGDGGSQAG</sequence>
<dbReference type="Gramene" id="ONK80336">
    <property type="protein sequence ID" value="ONK80336"/>
    <property type="gene ID" value="A4U43_C01F16570"/>
</dbReference>
<evidence type="ECO:0000256" key="1">
    <source>
        <dbReference type="SAM" id="MobiDB-lite"/>
    </source>
</evidence>
<dbReference type="Proteomes" id="UP000243459">
    <property type="component" value="Chromosome 1"/>
</dbReference>
<keyword evidence="3" id="KW-1185">Reference proteome</keyword>
<dbReference type="AlphaFoldDB" id="A0A5P1FPU9"/>
<protein>
    <submittedName>
        <fullName evidence="2">Uncharacterized protein</fullName>
    </submittedName>
</protein>
<feature type="region of interest" description="Disordered" evidence="1">
    <location>
        <begin position="122"/>
        <end position="145"/>
    </location>
</feature>
<dbReference type="EMBL" id="CM007381">
    <property type="protein sequence ID" value="ONK80336.1"/>
    <property type="molecule type" value="Genomic_DNA"/>
</dbReference>
<gene>
    <name evidence="2" type="ORF">A4U43_C01F16570</name>
</gene>
<accession>A0A5P1FPU9</accession>
<organism evidence="2 3">
    <name type="scientific">Asparagus officinalis</name>
    <name type="common">Garden asparagus</name>
    <dbReference type="NCBI Taxonomy" id="4686"/>
    <lineage>
        <taxon>Eukaryota</taxon>
        <taxon>Viridiplantae</taxon>
        <taxon>Streptophyta</taxon>
        <taxon>Embryophyta</taxon>
        <taxon>Tracheophyta</taxon>
        <taxon>Spermatophyta</taxon>
        <taxon>Magnoliopsida</taxon>
        <taxon>Liliopsida</taxon>
        <taxon>Asparagales</taxon>
        <taxon>Asparagaceae</taxon>
        <taxon>Asparagoideae</taxon>
        <taxon>Asparagus</taxon>
    </lineage>
</organism>